<dbReference type="Pfam" id="PF00010">
    <property type="entry name" value="HLH"/>
    <property type="match status" value="1"/>
</dbReference>
<dbReference type="SMART" id="SM00353">
    <property type="entry name" value="HLH"/>
    <property type="match status" value="1"/>
</dbReference>
<name>A0ABR1T2W0_9PEZI</name>
<feature type="region of interest" description="Disordered" evidence="1">
    <location>
        <begin position="137"/>
        <end position="247"/>
    </location>
</feature>
<feature type="compositionally biased region" description="Low complexity" evidence="1">
    <location>
        <begin position="150"/>
        <end position="168"/>
    </location>
</feature>
<evidence type="ECO:0000313" key="3">
    <source>
        <dbReference type="EMBL" id="KAK8040914.1"/>
    </source>
</evidence>
<protein>
    <recommendedName>
        <fullName evidence="2">BHLH domain-containing protein</fullName>
    </recommendedName>
</protein>
<dbReference type="InterPro" id="IPR011598">
    <property type="entry name" value="bHLH_dom"/>
</dbReference>
<proteinExistence type="predicted"/>
<dbReference type="RefSeq" id="XP_066708459.1">
    <property type="nucleotide sequence ID" value="XM_066865330.1"/>
</dbReference>
<feature type="compositionally biased region" description="Pro residues" evidence="1">
    <location>
        <begin position="173"/>
        <end position="193"/>
    </location>
</feature>
<gene>
    <name evidence="3" type="ORF">PG994_013921</name>
</gene>
<feature type="region of interest" description="Disordered" evidence="1">
    <location>
        <begin position="20"/>
        <end position="41"/>
    </location>
</feature>
<comment type="caution">
    <text evidence="3">The sequence shown here is derived from an EMBL/GenBank/DDBJ whole genome shotgun (WGS) entry which is preliminary data.</text>
</comment>
<dbReference type="PROSITE" id="PS50888">
    <property type="entry name" value="BHLH"/>
    <property type="match status" value="1"/>
</dbReference>
<feature type="compositionally biased region" description="Gly residues" evidence="1">
    <location>
        <begin position="280"/>
        <end position="295"/>
    </location>
</feature>
<reference evidence="3 4" key="1">
    <citation type="submission" date="2023-01" db="EMBL/GenBank/DDBJ databases">
        <title>Analysis of 21 Apiospora genomes using comparative genomics revels a genus with tremendous synthesis potential of carbohydrate active enzymes and secondary metabolites.</title>
        <authorList>
            <person name="Sorensen T."/>
        </authorList>
    </citation>
    <scope>NUCLEOTIDE SEQUENCE [LARGE SCALE GENOMIC DNA]</scope>
    <source>
        <strain evidence="3 4">CBS 135458</strain>
    </source>
</reference>
<dbReference type="EMBL" id="JAQQWL010000015">
    <property type="protein sequence ID" value="KAK8040914.1"/>
    <property type="molecule type" value="Genomic_DNA"/>
</dbReference>
<dbReference type="InterPro" id="IPR052099">
    <property type="entry name" value="Regulatory_TF_Diverse"/>
</dbReference>
<accession>A0ABR1T2W0</accession>
<organism evidence="3 4">
    <name type="scientific">Apiospora phragmitis</name>
    <dbReference type="NCBI Taxonomy" id="2905665"/>
    <lineage>
        <taxon>Eukaryota</taxon>
        <taxon>Fungi</taxon>
        <taxon>Dikarya</taxon>
        <taxon>Ascomycota</taxon>
        <taxon>Pezizomycotina</taxon>
        <taxon>Sordariomycetes</taxon>
        <taxon>Xylariomycetidae</taxon>
        <taxon>Amphisphaeriales</taxon>
        <taxon>Apiosporaceae</taxon>
        <taxon>Apiospora</taxon>
    </lineage>
</organism>
<feature type="domain" description="BHLH" evidence="2">
    <location>
        <begin position="234"/>
        <end position="328"/>
    </location>
</feature>
<feature type="compositionally biased region" description="Low complexity" evidence="1">
    <location>
        <begin position="296"/>
        <end position="310"/>
    </location>
</feature>
<dbReference type="SUPFAM" id="SSF47459">
    <property type="entry name" value="HLH, helix-loop-helix DNA-binding domain"/>
    <property type="match status" value="1"/>
</dbReference>
<evidence type="ECO:0000313" key="4">
    <source>
        <dbReference type="Proteomes" id="UP001480595"/>
    </source>
</evidence>
<evidence type="ECO:0000259" key="2">
    <source>
        <dbReference type="PROSITE" id="PS50888"/>
    </source>
</evidence>
<dbReference type="PANTHER" id="PTHR47336">
    <property type="entry name" value="TRANSCRIPTION FACTOR HMS1-RELATED"/>
    <property type="match status" value="1"/>
</dbReference>
<dbReference type="Gene3D" id="4.10.280.10">
    <property type="entry name" value="Helix-loop-helix DNA-binding domain"/>
    <property type="match status" value="1"/>
</dbReference>
<feature type="region of interest" description="Disordered" evidence="1">
    <location>
        <begin position="261"/>
        <end position="314"/>
    </location>
</feature>
<evidence type="ECO:0000256" key="1">
    <source>
        <dbReference type="SAM" id="MobiDB-lite"/>
    </source>
</evidence>
<dbReference type="InterPro" id="IPR036638">
    <property type="entry name" value="HLH_DNA-bd_sf"/>
</dbReference>
<sequence length="363" mass="38716">MFQGGPRGPVDKRHFAPQIRHHDAHHTTPPPPPPFPLWADPSSQHDCAVPASRCGHTCGSGQARYVQALKDALQLLCAQSIHGGSACHDFPQFQVPQLGLEAGSTAVCTPLTPDDLYGGSISSDDYDFSNSFQFLDHEPSSGDVTMDYYTTDTPTQQPSPSPLLSDSTIIVAQPPPPPPSLPQPVSPPSPPRPEITAGDNARKKRPRISTASDTGASPRPSSSQSPSPQEEAQKPQRPHAAVEKRYRVSLNDKIEALRVCLESRKRPKRHCKSAGDSQATGGGSTDGGVAGGSGGSTPTSSTTTTTGSTTRMSKAEVLTEAVEYVQQLEEENSVMLEQIDALVERMQATQRALQLPSFTAGRN</sequence>
<dbReference type="PANTHER" id="PTHR47336:SF4">
    <property type="entry name" value="BHLH TRANSCRIPTION FACTOR (EUROFUNG)"/>
    <property type="match status" value="1"/>
</dbReference>
<dbReference type="GeneID" id="92098393"/>
<keyword evidence="4" id="KW-1185">Reference proteome</keyword>
<feature type="compositionally biased region" description="Low complexity" evidence="1">
    <location>
        <begin position="217"/>
        <end position="229"/>
    </location>
</feature>
<dbReference type="CDD" id="cd11395">
    <property type="entry name" value="bHLHzip_SREBP_like"/>
    <property type="match status" value="1"/>
</dbReference>
<dbReference type="Proteomes" id="UP001480595">
    <property type="component" value="Unassembled WGS sequence"/>
</dbReference>